<gene>
    <name evidence="2" type="ORF">LYSBPC_16580</name>
</gene>
<feature type="domain" description="N-acetyltransferase" evidence="1">
    <location>
        <begin position="1"/>
        <end position="150"/>
    </location>
</feature>
<keyword evidence="3" id="KW-1185">Reference proteome</keyword>
<dbReference type="Gene3D" id="3.40.630.30">
    <property type="match status" value="1"/>
</dbReference>
<reference evidence="2" key="1">
    <citation type="submission" date="2022-08" db="EMBL/GenBank/DDBJ databases">
        <title>Draft genome sequence of Lysinibacillus sp. strain KH24.</title>
        <authorList>
            <person name="Kanbe H."/>
            <person name="Itoh H."/>
        </authorList>
    </citation>
    <scope>NUCLEOTIDE SEQUENCE</scope>
    <source>
        <strain evidence="2">KH24</strain>
    </source>
</reference>
<dbReference type="CDD" id="cd04301">
    <property type="entry name" value="NAT_SF"/>
    <property type="match status" value="1"/>
</dbReference>
<sequence>MIRQEQAADYPAVEAVIQAAFVNEEISDKQEHHVVKKLRNSQAFIPELSLVAERNGRIIGHILLTKIHIGEAISLALAPVSVLPDFQQQGIGTRLIQEALQKAQKLGYHSVIVLGHPAYYPKFGFMPASQWHIIAPFDVPQEAFMALELCENGLQDVTGVVKYDEAFLDE</sequence>
<dbReference type="InterPro" id="IPR000182">
    <property type="entry name" value="GNAT_dom"/>
</dbReference>
<dbReference type="Proteomes" id="UP001065593">
    <property type="component" value="Unassembled WGS sequence"/>
</dbReference>
<dbReference type="SUPFAM" id="SSF55729">
    <property type="entry name" value="Acyl-CoA N-acyltransferases (Nat)"/>
    <property type="match status" value="1"/>
</dbReference>
<dbReference type="PANTHER" id="PTHR43617:SF2">
    <property type="entry name" value="UPF0039 PROTEIN SLL0451"/>
    <property type="match status" value="1"/>
</dbReference>
<evidence type="ECO:0000313" key="3">
    <source>
        <dbReference type="Proteomes" id="UP001065593"/>
    </source>
</evidence>
<protein>
    <submittedName>
        <fullName evidence="2">N-acetyltransferase</fullName>
    </submittedName>
</protein>
<dbReference type="InterPro" id="IPR016181">
    <property type="entry name" value="Acyl_CoA_acyltransferase"/>
</dbReference>
<accession>A0ABQ5NJI9</accession>
<dbReference type="EMBL" id="BRZA01000002">
    <property type="protein sequence ID" value="GLC88531.1"/>
    <property type="molecule type" value="Genomic_DNA"/>
</dbReference>
<dbReference type="RefSeq" id="WP_264988295.1">
    <property type="nucleotide sequence ID" value="NZ_BRZA01000002.1"/>
</dbReference>
<dbReference type="PANTHER" id="PTHR43617">
    <property type="entry name" value="L-AMINO ACID N-ACETYLTRANSFERASE"/>
    <property type="match status" value="1"/>
</dbReference>
<name>A0ABQ5NJI9_9BACI</name>
<organism evidence="2 3">
    <name type="scientific">Lysinibacillus piscis</name>
    <dbReference type="NCBI Taxonomy" id="2518931"/>
    <lineage>
        <taxon>Bacteria</taxon>
        <taxon>Bacillati</taxon>
        <taxon>Bacillota</taxon>
        <taxon>Bacilli</taxon>
        <taxon>Bacillales</taxon>
        <taxon>Bacillaceae</taxon>
        <taxon>Lysinibacillus</taxon>
    </lineage>
</organism>
<dbReference type="PROSITE" id="PS51186">
    <property type="entry name" value="GNAT"/>
    <property type="match status" value="1"/>
</dbReference>
<dbReference type="InterPro" id="IPR050276">
    <property type="entry name" value="MshD_Acetyltransferase"/>
</dbReference>
<dbReference type="Pfam" id="PF00583">
    <property type="entry name" value="Acetyltransf_1"/>
    <property type="match status" value="1"/>
</dbReference>
<evidence type="ECO:0000259" key="1">
    <source>
        <dbReference type="PROSITE" id="PS51186"/>
    </source>
</evidence>
<proteinExistence type="predicted"/>
<comment type="caution">
    <text evidence="2">The sequence shown here is derived from an EMBL/GenBank/DDBJ whole genome shotgun (WGS) entry which is preliminary data.</text>
</comment>
<evidence type="ECO:0000313" key="2">
    <source>
        <dbReference type="EMBL" id="GLC88531.1"/>
    </source>
</evidence>